<keyword evidence="1" id="KW-0472">Membrane</keyword>
<evidence type="ECO:0000256" key="1">
    <source>
        <dbReference type="SAM" id="Phobius"/>
    </source>
</evidence>
<name>A0ABN9WRS7_9DINO</name>
<feature type="transmembrane region" description="Helical" evidence="1">
    <location>
        <begin position="12"/>
        <end position="35"/>
    </location>
</feature>
<feature type="transmembrane region" description="Helical" evidence="1">
    <location>
        <begin position="98"/>
        <end position="116"/>
    </location>
</feature>
<reference evidence="2" key="1">
    <citation type="submission" date="2023-10" db="EMBL/GenBank/DDBJ databases">
        <authorList>
            <person name="Chen Y."/>
            <person name="Shah S."/>
            <person name="Dougan E. K."/>
            <person name="Thang M."/>
            <person name="Chan C."/>
        </authorList>
    </citation>
    <scope>NUCLEOTIDE SEQUENCE [LARGE SCALE GENOMIC DNA]</scope>
</reference>
<organism evidence="2 3">
    <name type="scientific">Prorocentrum cordatum</name>
    <dbReference type="NCBI Taxonomy" id="2364126"/>
    <lineage>
        <taxon>Eukaryota</taxon>
        <taxon>Sar</taxon>
        <taxon>Alveolata</taxon>
        <taxon>Dinophyceae</taxon>
        <taxon>Prorocentrales</taxon>
        <taxon>Prorocentraceae</taxon>
        <taxon>Prorocentrum</taxon>
    </lineage>
</organism>
<dbReference type="Proteomes" id="UP001189429">
    <property type="component" value="Unassembled WGS sequence"/>
</dbReference>
<sequence length="493" mass="54595">MCLFVVVPRSGVTFFLLMTGMSFLTSTVSLEQILIDSLALGFILNIDEMIYPIFVPGRVQRVQSKMKPFELKEFTSNAPGSGITTRALDVMHRLPLRLFWIALAFLCTGMMVANSLHPMVQRMELAVNILCEGNTDFVYAVTPDTGVVYAAKTHSTSETREGQHIVQNTILQFTGLHDFLEDSHAGNRLLAEFWPQHTPAGIIYNSDRTVAYTMDEAETSSTGFEFVKALSISSIQDVSFLGRCEDYNSEESHQAPHVIQALVRYATDAIVDSCSGGELAGISQWYNMSHYRALCPVTSGCSKVWLFFSHPHWGCPADCTSDNRIDQTFRDSLRTASCTDDGNEPWRRAAMMEYVSGLSDYVTQRPGFHERLTSASTSNLISAVISAYENATGKAYPGTVAYVQDVVSSGLTLQRLGRGIFELAPGLAMFTRDGVELVGCAFWTDAVFLDILSVNLCSTLYHQSIAFMCPERCLCQVNWQQSCPLRCSTETLG</sequence>
<gene>
    <name evidence="2" type="ORF">PCOR1329_LOCUS69959</name>
</gene>
<dbReference type="EMBL" id="CAUYUJ010019209">
    <property type="protein sequence ID" value="CAK0889436.1"/>
    <property type="molecule type" value="Genomic_DNA"/>
</dbReference>
<keyword evidence="1" id="KW-0812">Transmembrane</keyword>
<evidence type="ECO:0000313" key="2">
    <source>
        <dbReference type="EMBL" id="CAK0889436.1"/>
    </source>
</evidence>
<keyword evidence="1" id="KW-1133">Transmembrane helix</keyword>
<evidence type="ECO:0000313" key="3">
    <source>
        <dbReference type="Proteomes" id="UP001189429"/>
    </source>
</evidence>
<proteinExistence type="predicted"/>
<comment type="caution">
    <text evidence="2">The sequence shown here is derived from an EMBL/GenBank/DDBJ whole genome shotgun (WGS) entry which is preliminary data.</text>
</comment>
<keyword evidence="3" id="KW-1185">Reference proteome</keyword>
<protein>
    <submittedName>
        <fullName evidence="2">Uncharacterized protein</fullName>
    </submittedName>
</protein>
<accession>A0ABN9WRS7</accession>